<evidence type="ECO:0000256" key="4">
    <source>
        <dbReference type="ARBA" id="ARBA00023136"/>
    </source>
</evidence>
<dbReference type="GO" id="GO:0005886">
    <property type="term" value="C:plasma membrane"/>
    <property type="evidence" value="ECO:0007669"/>
    <property type="project" value="TreeGrafter"/>
</dbReference>
<dbReference type="AlphaFoldDB" id="A0AAN9KDW4"/>
<keyword evidence="3" id="KW-1133">Transmembrane helix</keyword>
<dbReference type="GO" id="GO:0009506">
    <property type="term" value="C:plasmodesma"/>
    <property type="evidence" value="ECO:0007669"/>
    <property type="project" value="TreeGrafter"/>
</dbReference>
<feature type="domain" description="Late embryogenesis abundant protein LEA-2 subgroup" evidence="5">
    <location>
        <begin position="12"/>
        <end position="101"/>
    </location>
</feature>
<dbReference type="Pfam" id="PF03168">
    <property type="entry name" value="LEA_2"/>
    <property type="match status" value="1"/>
</dbReference>
<accession>A0AAN9KDW4</accession>
<sequence>MLPSSSKHISQIAIRNPNKKSIVYYRGITTIAWYKDNDFGLVSLTPFDQGHKNTTFLRAVFKGKSVFKLEAKQLEETSVRIYNDLAVDLDLRIRFKEGRFKSSRFNPPIVQCVA</sequence>
<comment type="subcellular location">
    <subcellularLocation>
        <location evidence="1">Membrane</location>
        <topology evidence="1">Single-pass membrane protein</topology>
    </subcellularLocation>
</comment>
<dbReference type="Proteomes" id="UP001367508">
    <property type="component" value="Unassembled WGS sequence"/>
</dbReference>
<dbReference type="InterPro" id="IPR004864">
    <property type="entry name" value="LEA_2"/>
</dbReference>
<evidence type="ECO:0000313" key="6">
    <source>
        <dbReference type="EMBL" id="KAK7314666.1"/>
    </source>
</evidence>
<name>A0AAN9KDW4_CANGL</name>
<evidence type="ECO:0000256" key="3">
    <source>
        <dbReference type="ARBA" id="ARBA00022989"/>
    </source>
</evidence>
<reference evidence="6 7" key="1">
    <citation type="submission" date="2024-01" db="EMBL/GenBank/DDBJ databases">
        <title>The genomes of 5 underutilized Papilionoideae crops provide insights into root nodulation and disease resistanc.</title>
        <authorList>
            <person name="Jiang F."/>
        </authorList>
    </citation>
    <scope>NUCLEOTIDE SEQUENCE [LARGE SCALE GENOMIC DNA]</scope>
    <source>
        <strain evidence="6">LVBAO_FW01</strain>
        <tissue evidence="6">Leaves</tissue>
    </source>
</reference>
<organism evidence="6 7">
    <name type="scientific">Canavalia gladiata</name>
    <name type="common">Sword bean</name>
    <name type="synonym">Dolichos gladiatus</name>
    <dbReference type="NCBI Taxonomy" id="3824"/>
    <lineage>
        <taxon>Eukaryota</taxon>
        <taxon>Viridiplantae</taxon>
        <taxon>Streptophyta</taxon>
        <taxon>Embryophyta</taxon>
        <taxon>Tracheophyta</taxon>
        <taxon>Spermatophyta</taxon>
        <taxon>Magnoliopsida</taxon>
        <taxon>eudicotyledons</taxon>
        <taxon>Gunneridae</taxon>
        <taxon>Pentapetalae</taxon>
        <taxon>rosids</taxon>
        <taxon>fabids</taxon>
        <taxon>Fabales</taxon>
        <taxon>Fabaceae</taxon>
        <taxon>Papilionoideae</taxon>
        <taxon>50 kb inversion clade</taxon>
        <taxon>NPAAA clade</taxon>
        <taxon>indigoferoid/millettioid clade</taxon>
        <taxon>Phaseoleae</taxon>
        <taxon>Canavalia</taxon>
    </lineage>
</organism>
<proteinExistence type="predicted"/>
<protein>
    <recommendedName>
        <fullName evidence="5">Late embryogenesis abundant protein LEA-2 subgroup domain-containing protein</fullName>
    </recommendedName>
</protein>
<evidence type="ECO:0000313" key="7">
    <source>
        <dbReference type="Proteomes" id="UP001367508"/>
    </source>
</evidence>
<dbReference type="GO" id="GO:0098542">
    <property type="term" value="P:defense response to other organism"/>
    <property type="evidence" value="ECO:0007669"/>
    <property type="project" value="InterPro"/>
</dbReference>
<comment type="caution">
    <text evidence="6">The sequence shown here is derived from an EMBL/GenBank/DDBJ whole genome shotgun (WGS) entry which is preliminary data.</text>
</comment>
<dbReference type="PANTHER" id="PTHR31415">
    <property type="entry name" value="OS05G0367900 PROTEIN"/>
    <property type="match status" value="1"/>
</dbReference>
<dbReference type="InterPro" id="IPR044839">
    <property type="entry name" value="NDR1-like"/>
</dbReference>
<gene>
    <name evidence="6" type="ORF">VNO77_33193</name>
</gene>
<evidence type="ECO:0000259" key="5">
    <source>
        <dbReference type="Pfam" id="PF03168"/>
    </source>
</evidence>
<evidence type="ECO:0000256" key="1">
    <source>
        <dbReference type="ARBA" id="ARBA00004167"/>
    </source>
</evidence>
<keyword evidence="2" id="KW-0812">Transmembrane</keyword>
<keyword evidence="7" id="KW-1185">Reference proteome</keyword>
<dbReference type="EMBL" id="JAYMYQ010000008">
    <property type="protein sequence ID" value="KAK7314666.1"/>
    <property type="molecule type" value="Genomic_DNA"/>
</dbReference>
<keyword evidence="4" id="KW-0472">Membrane</keyword>
<dbReference type="PANTHER" id="PTHR31415:SF59">
    <property type="entry name" value="HARPIN-INDUCED 1"/>
    <property type="match status" value="1"/>
</dbReference>
<evidence type="ECO:0000256" key="2">
    <source>
        <dbReference type="ARBA" id="ARBA00022692"/>
    </source>
</evidence>